<dbReference type="HOGENOM" id="CLU_2390896_0_0_1"/>
<keyword evidence="3" id="KW-1185">Reference proteome</keyword>
<feature type="chain" id="PRO_5004201857" evidence="1">
    <location>
        <begin position="24"/>
        <end position="102"/>
    </location>
</feature>
<evidence type="ECO:0000313" key="2">
    <source>
        <dbReference type="EMBL" id="EAR98701.1"/>
    </source>
</evidence>
<gene>
    <name evidence="2" type="ORF">TTHERM_00582050</name>
</gene>
<dbReference type="AlphaFoldDB" id="Q23Q83"/>
<dbReference type="GeneID" id="7845441"/>
<evidence type="ECO:0000256" key="1">
    <source>
        <dbReference type="SAM" id="SignalP"/>
    </source>
</evidence>
<feature type="signal peptide" evidence="1">
    <location>
        <begin position="1"/>
        <end position="23"/>
    </location>
</feature>
<dbReference type="KEGG" id="tet:TTHERM_00582050"/>
<keyword evidence="2" id="KW-0472">Membrane</keyword>
<accession>Q23Q83</accession>
<organism evidence="2 3">
    <name type="scientific">Tetrahymena thermophila (strain SB210)</name>
    <dbReference type="NCBI Taxonomy" id="312017"/>
    <lineage>
        <taxon>Eukaryota</taxon>
        <taxon>Sar</taxon>
        <taxon>Alveolata</taxon>
        <taxon>Ciliophora</taxon>
        <taxon>Intramacronucleata</taxon>
        <taxon>Oligohymenophorea</taxon>
        <taxon>Hymenostomatida</taxon>
        <taxon>Tetrahymenina</taxon>
        <taxon>Tetrahymenidae</taxon>
        <taxon>Tetrahymena</taxon>
    </lineage>
</organism>
<sequence length="102" mass="11572">MKIQQTIILISILALLGLTTVITLQKSSQNSLQDYYVPCLEKVINGDKIYAKNICSESKYFTVVIYSTYGFSRGYTPCLSQNEMELVALTDQTWSIPQQFDC</sequence>
<dbReference type="RefSeq" id="XP_001018946.1">
    <property type="nucleotide sequence ID" value="XM_001018946.2"/>
</dbReference>
<name>Q23Q83_TETTS</name>
<dbReference type="Proteomes" id="UP000009168">
    <property type="component" value="Unassembled WGS sequence"/>
</dbReference>
<dbReference type="EMBL" id="GG662649">
    <property type="protein sequence ID" value="EAR98701.1"/>
    <property type="molecule type" value="Genomic_DNA"/>
</dbReference>
<keyword evidence="1" id="KW-0732">Signal</keyword>
<dbReference type="InParanoid" id="Q23Q83"/>
<evidence type="ECO:0000313" key="3">
    <source>
        <dbReference type="Proteomes" id="UP000009168"/>
    </source>
</evidence>
<reference evidence="3" key="1">
    <citation type="journal article" date="2006" name="PLoS Biol.">
        <title>Macronuclear genome sequence of the ciliate Tetrahymena thermophila, a model eukaryote.</title>
        <authorList>
            <person name="Eisen J.A."/>
            <person name="Coyne R.S."/>
            <person name="Wu M."/>
            <person name="Wu D."/>
            <person name="Thiagarajan M."/>
            <person name="Wortman J.R."/>
            <person name="Badger J.H."/>
            <person name="Ren Q."/>
            <person name="Amedeo P."/>
            <person name="Jones K.M."/>
            <person name="Tallon L.J."/>
            <person name="Delcher A.L."/>
            <person name="Salzberg S.L."/>
            <person name="Silva J.C."/>
            <person name="Haas B.J."/>
            <person name="Majoros W.H."/>
            <person name="Farzad M."/>
            <person name="Carlton J.M."/>
            <person name="Smith R.K. Jr."/>
            <person name="Garg J."/>
            <person name="Pearlman R.E."/>
            <person name="Karrer K.M."/>
            <person name="Sun L."/>
            <person name="Manning G."/>
            <person name="Elde N.C."/>
            <person name="Turkewitz A.P."/>
            <person name="Asai D.J."/>
            <person name="Wilkes D.E."/>
            <person name="Wang Y."/>
            <person name="Cai H."/>
            <person name="Collins K."/>
            <person name="Stewart B.A."/>
            <person name="Lee S.R."/>
            <person name="Wilamowska K."/>
            <person name="Weinberg Z."/>
            <person name="Ruzzo W.L."/>
            <person name="Wloga D."/>
            <person name="Gaertig J."/>
            <person name="Frankel J."/>
            <person name="Tsao C.-C."/>
            <person name="Gorovsky M.A."/>
            <person name="Keeling P.J."/>
            <person name="Waller R.F."/>
            <person name="Patron N.J."/>
            <person name="Cherry J.M."/>
            <person name="Stover N.A."/>
            <person name="Krieger C.J."/>
            <person name="del Toro C."/>
            <person name="Ryder H.F."/>
            <person name="Williamson S.C."/>
            <person name="Barbeau R.A."/>
            <person name="Hamilton E.P."/>
            <person name="Orias E."/>
        </authorList>
    </citation>
    <scope>NUCLEOTIDE SEQUENCE [LARGE SCALE GENOMIC DNA]</scope>
    <source>
        <strain evidence="3">SB210</strain>
    </source>
</reference>
<proteinExistence type="predicted"/>
<keyword evidence="2" id="KW-0812">Transmembrane</keyword>
<protein>
    <submittedName>
        <fullName evidence="2">Transmembrane protein, putative</fullName>
    </submittedName>
</protein>